<protein>
    <submittedName>
        <fullName evidence="1">Uncharacterized protein</fullName>
    </submittedName>
</protein>
<name>A0A3B1A7T4_9ZZZZ</name>
<gene>
    <name evidence="1" type="ORF">MNBD_GAMMA19-565</name>
</gene>
<sequence length="256" mass="28580">MTDIGELVAVSNIADDKEKCPFCPGKNLDDCKAKKSEPVNKVVSKPSQLNCTPLKPKGDFSYTTAKHHLISAKQCYAKLRRCVRMGSMAGYDINDPPNGIALPTVANNLRYTIGGAVKKKYGKLSPDEKKQVSFAVMRTEKAQWHVGHHAVTVELCENWADEEEDAPWRRGHQVSYDNEVVAQLLKILSTYNTPAPCDDTKPDKFKSDMDDLSAKIKNKLNKFGMAKPAESSPYFVSRLAYDFAVEGSEEDEEESW</sequence>
<proteinExistence type="predicted"/>
<organism evidence="1">
    <name type="scientific">hydrothermal vent metagenome</name>
    <dbReference type="NCBI Taxonomy" id="652676"/>
    <lineage>
        <taxon>unclassified sequences</taxon>
        <taxon>metagenomes</taxon>
        <taxon>ecological metagenomes</taxon>
    </lineage>
</organism>
<reference evidence="1" key="1">
    <citation type="submission" date="2018-06" db="EMBL/GenBank/DDBJ databases">
        <authorList>
            <person name="Zhirakovskaya E."/>
        </authorList>
    </citation>
    <scope>NUCLEOTIDE SEQUENCE</scope>
</reference>
<evidence type="ECO:0000313" key="1">
    <source>
        <dbReference type="EMBL" id="VAW97620.1"/>
    </source>
</evidence>
<accession>A0A3B1A7T4</accession>
<dbReference type="EMBL" id="UOFV01000122">
    <property type="protein sequence ID" value="VAW97620.1"/>
    <property type="molecule type" value="Genomic_DNA"/>
</dbReference>
<dbReference type="AlphaFoldDB" id="A0A3B1A7T4"/>